<comment type="similarity">
    <text evidence="1">Belongs to the sigma-70 factor family. ECF subfamily.</text>
</comment>
<dbReference type="InterPro" id="IPR013249">
    <property type="entry name" value="RNA_pol_sigma70_r4_t2"/>
</dbReference>
<dbReference type="PANTHER" id="PTHR43133">
    <property type="entry name" value="RNA POLYMERASE ECF-TYPE SIGMA FACTO"/>
    <property type="match status" value="1"/>
</dbReference>
<dbReference type="PANTHER" id="PTHR43133:SF45">
    <property type="entry name" value="RNA POLYMERASE ECF-TYPE SIGMA FACTOR"/>
    <property type="match status" value="1"/>
</dbReference>
<name>A0A1I0RIZ1_9BACT</name>
<gene>
    <name evidence="7" type="ORF">SAMN05216290_3654</name>
</gene>
<dbReference type="STRING" id="1267423.SAMN05216290_3654"/>
<dbReference type="InterPro" id="IPR014284">
    <property type="entry name" value="RNA_pol_sigma-70_dom"/>
</dbReference>
<organism evidence="7 8">
    <name type="scientific">Roseivirga pacifica</name>
    <dbReference type="NCBI Taxonomy" id="1267423"/>
    <lineage>
        <taxon>Bacteria</taxon>
        <taxon>Pseudomonadati</taxon>
        <taxon>Bacteroidota</taxon>
        <taxon>Cytophagia</taxon>
        <taxon>Cytophagales</taxon>
        <taxon>Roseivirgaceae</taxon>
        <taxon>Roseivirga</taxon>
    </lineage>
</organism>
<reference evidence="8" key="1">
    <citation type="submission" date="2016-10" db="EMBL/GenBank/DDBJ databases">
        <authorList>
            <person name="Varghese N."/>
            <person name="Submissions S."/>
        </authorList>
    </citation>
    <scope>NUCLEOTIDE SEQUENCE [LARGE SCALE GENOMIC DNA]</scope>
    <source>
        <strain evidence="8">CGMCC 1.12402</strain>
    </source>
</reference>
<dbReference type="InterPro" id="IPR036388">
    <property type="entry name" value="WH-like_DNA-bd_sf"/>
</dbReference>
<keyword evidence="4" id="KW-0804">Transcription</keyword>
<dbReference type="GO" id="GO:0003677">
    <property type="term" value="F:DNA binding"/>
    <property type="evidence" value="ECO:0007669"/>
    <property type="project" value="InterPro"/>
</dbReference>
<evidence type="ECO:0000313" key="8">
    <source>
        <dbReference type="Proteomes" id="UP000199437"/>
    </source>
</evidence>
<dbReference type="GO" id="GO:0016987">
    <property type="term" value="F:sigma factor activity"/>
    <property type="evidence" value="ECO:0007669"/>
    <property type="project" value="UniProtKB-KW"/>
</dbReference>
<feature type="domain" description="RNA polymerase sigma factor 70 region 4 type 2" evidence="6">
    <location>
        <begin position="106"/>
        <end position="157"/>
    </location>
</feature>
<evidence type="ECO:0000313" key="7">
    <source>
        <dbReference type="EMBL" id="SEW40931.1"/>
    </source>
</evidence>
<protein>
    <submittedName>
        <fullName evidence="7">RNA polymerase sigma-70 factor, ECF subfamily</fullName>
    </submittedName>
</protein>
<evidence type="ECO:0000256" key="2">
    <source>
        <dbReference type="ARBA" id="ARBA00023015"/>
    </source>
</evidence>
<dbReference type="Proteomes" id="UP000199437">
    <property type="component" value="Unassembled WGS sequence"/>
</dbReference>
<keyword evidence="2" id="KW-0805">Transcription regulation</keyword>
<evidence type="ECO:0000259" key="5">
    <source>
        <dbReference type="Pfam" id="PF04542"/>
    </source>
</evidence>
<dbReference type="InterPro" id="IPR013325">
    <property type="entry name" value="RNA_pol_sigma_r2"/>
</dbReference>
<dbReference type="SUPFAM" id="SSF88659">
    <property type="entry name" value="Sigma3 and sigma4 domains of RNA polymerase sigma factors"/>
    <property type="match status" value="1"/>
</dbReference>
<evidence type="ECO:0000259" key="6">
    <source>
        <dbReference type="Pfam" id="PF08281"/>
    </source>
</evidence>
<dbReference type="InterPro" id="IPR007627">
    <property type="entry name" value="RNA_pol_sigma70_r2"/>
</dbReference>
<feature type="domain" description="RNA polymerase sigma-70 region 2" evidence="5">
    <location>
        <begin position="15"/>
        <end position="81"/>
    </location>
</feature>
<dbReference type="Pfam" id="PF04542">
    <property type="entry name" value="Sigma70_r2"/>
    <property type="match status" value="1"/>
</dbReference>
<evidence type="ECO:0000256" key="1">
    <source>
        <dbReference type="ARBA" id="ARBA00010641"/>
    </source>
</evidence>
<keyword evidence="3" id="KW-0731">Sigma factor</keyword>
<dbReference type="EMBL" id="FOIR01000004">
    <property type="protein sequence ID" value="SEW40931.1"/>
    <property type="molecule type" value="Genomic_DNA"/>
</dbReference>
<dbReference type="Gene3D" id="1.10.10.10">
    <property type="entry name" value="Winged helix-like DNA-binding domain superfamily/Winged helix DNA-binding domain"/>
    <property type="match status" value="1"/>
</dbReference>
<accession>A0A1I0RIZ1</accession>
<evidence type="ECO:0000256" key="4">
    <source>
        <dbReference type="ARBA" id="ARBA00023163"/>
    </source>
</evidence>
<dbReference type="InterPro" id="IPR013324">
    <property type="entry name" value="RNA_pol_sigma_r3/r4-like"/>
</dbReference>
<dbReference type="AlphaFoldDB" id="A0A1I0RIZ1"/>
<dbReference type="Pfam" id="PF08281">
    <property type="entry name" value="Sigma70_r4_2"/>
    <property type="match status" value="1"/>
</dbReference>
<dbReference type="Gene3D" id="1.10.1740.10">
    <property type="match status" value="1"/>
</dbReference>
<evidence type="ECO:0000256" key="3">
    <source>
        <dbReference type="ARBA" id="ARBA00023082"/>
    </source>
</evidence>
<dbReference type="GeneID" id="99988324"/>
<dbReference type="RefSeq" id="WP_090260550.1">
    <property type="nucleotide sequence ID" value="NZ_FOIR01000004.1"/>
</dbReference>
<dbReference type="GO" id="GO:0006352">
    <property type="term" value="P:DNA-templated transcription initiation"/>
    <property type="evidence" value="ECO:0007669"/>
    <property type="project" value="InterPro"/>
</dbReference>
<sequence length="165" mass="19594">MTEEQQSQIFQEWLNEHKGILFKVIRSFAQSAEDQEDLFQEISVQLWRSVPKFKAESKVSTWIYRLALNQAIKWSTKEQRRPAEEHKEEFSRLLYQQAPADNSRLNWLYEQIHELEQTDRSICLMMFDGFSYKEIGEVVGISENYVGVKVNRIKEKLTAMSKKLN</sequence>
<dbReference type="OrthoDB" id="9780326at2"/>
<keyword evidence="8" id="KW-1185">Reference proteome</keyword>
<proteinExistence type="inferred from homology"/>
<dbReference type="SUPFAM" id="SSF88946">
    <property type="entry name" value="Sigma2 domain of RNA polymerase sigma factors"/>
    <property type="match status" value="1"/>
</dbReference>
<dbReference type="NCBIfam" id="TIGR02937">
    <property type="entry name" value="sigma70-ECF"/>
    <property type="match status" value="1"/>
</dbReference>
<dbReference type="InterPro" id="IPR039425">
    <property type="entry name" value="RNA_pol_sigma-70-like"/>
</dbReference>